<sequence length="362" mass="40032">MCDDNEGLMIVEESEIGRTDEDAEDDDVVILDECGEGDEFLEPPATKAPAETAECKKPSEQEIKSFPGRKKKDRRVFRRKGRKRFEEKQKQQEAERSKEEAVPAAKILPAESSAETKNKKKPPAKAAEQVGKKSTEEQKLPNKKRTAEPTAPSSTPESGTTAKQPRLDEKNSAQSKAKKTFPKKTGSTPQKKDPPNGPKAPAKGSFSKSSSRSGSSRNQMSRRLSSPHPRSGPSPFVFPLAGRREWQSGPAPFQNQRYPQGNMYGEQMRYGEPYPFSDRRGVSEVSPWSRPPAAQSDEMYKLESVMRRAAQENTSSLEAVRQVEKMGLGSVVGAILNAVEHRFGQSYSAFASQAFGGRMDYG</sequence>
<feature type="compositionally biased region" description="Basic and acidic residues" evidence="1">
    <location>
        <begin position="84"/>
        <end position="101"/>
    </location>
</feature>
<evidence type="ECO:0000256" key="1">
    <source>
        <dbReference type="SAM" id="MobiDB-lite"/>
    </source>
</evidence>
<feature type="compositionally biased region" description="Basic and acidic residues" evidence="1">
    <location>
        <begin position="130"/>
        <end position="140"/>
    </location>
</feature>
<feature type="compositionally biased region" description="Low complexity" evidence="1">
    <location>
        <begin position="205"/>
        <end position="223"/>
    </location>
</feature>
<feature type="compositionally biased region" description="Polar residues" evidence="1">
    <location>
        <begin position="151"/>
        <end position="163"/>
    </location>
</feature>
<feature type="compositionally biased region" description="Acidic residues" evidence="1">
    <location>
        <begin position="21"/>
        <end position="41"/>
    </location>
</feature>
<feature type="compositionally biased region" description="Basic and acidic residues" evidence="1">
    <location>
        <begin position="53"/>
        <end position="63"/>
    </location>
</feature>
<dbReference type="OrthoDB" id="5875531at2759"/>
<dbReference type="AlphaFoldDB" id="A0A2G9TX20"/>
<feature type="compositionally biased region" description="Basic residues" evidence="1">
    <location>
        <begin position="67"/>
        <end position="83"/>
    </location>
</feature>
<feature type="region of interest" description="Disordered" evidence="1">
    <location>
        <begin position="1"/>
        <end position="293"/>
    </location>
</feature>
<dbReference type="EMBL" id="KZ352063">
    <property type="protein sequence ID" value="PIO62465.1"/>
    <property type="molecule type" value="Genomic_DNA"/>
</dbReference>
<evidence type="ECO:0000313" key="2">
    <source>
        <dbReference type="EMBL" id="PIO62465.1"/>
    </source>
</evidence>
<protein>
    <submittedName>
        <fullName evidence="2">Uncharacterized protein</fullName>
    </submittedName>
</protein>
<dbReference type="Proteomes" id="UP000230423">
    <property type="component" value="Unassembled WGS sequence"/>
</dbReference>
<feature type="compositionally biased region" description="Low complexity" evidence="1">
    <location>
        <begin position="42"/>
        <end position="52"/>
    </location>
</feature>
<name>A0A2G9TX20_TELCI</name>
<gene>
    <name evidence="2" type="ORF">TELCIR_15973</name>
</gene>
<keyword evidence="3" id="KW-1185">Reference proteome</keyword>
<reference evidence="2 3" key="1">
    <citation type="submission" date="2015-09" db="EMBL/GenBank/DDBJ databases">
        <title>Draft genome of the parasitic nematode Teladorsagia circumcincta isolate WARC Sus (inbred).</title>
        <authorList>
            <person name="Mitreva M."/>
        </authorList>
    </citation>
    <scope>NUCLEOTIDE SEQUENCE [LARGE SCALE GENOMIC DNA]</scope>
    <source>
        <strain evidence="2 3">S</strain>
    </source>
</reference>
<organism evidence="2 3">
    <name type="scientific">Teladorsagia circumcincta</name>
    <name type="common">Brown stomach worm</name>
    <name type="synonym">Ostertagia circumcincta</name>
    <dbReference type="NCBI Taxonomy" id="45464"/>
    <lineage>
        <taxon>Eukaryota</taxon>
        <taxon>Metazoa</taxon>
        <taxon>Ecdysozoa</taxon>
        <taxon>Nematoda</taxon>
        <taxon>Chromadorea</taxon>
        <taxon>Rhabditida</taxon>
        <taxon>Rhabditina</taxon>
        <taxon>Rhabditomorpha</taxon>
        <taxon>Strongyloidea</taxon>
        <taxon>Trichostrongylidae</taxon>
        <taxon>Teladorsagia</taxon>
    </lineage>
</organism>
<proteinExistence type="predicted"/>
<feature type="non-terminal residue" evidence="2">
    <location>
        <position position="362"/>
    </location>
</feature>
<evidence type="ECO:0000313" key="3">
    <source>
        <dbReference type="Proteomes" id="UP000230423"/>
    </source>
</evidence>
<accession>A0A2G9TX20</accession>